<keyword evidence="2" id="KW-1185">Reference proteome</keyword>
<accession>A0A1E7FYZ1</accession>
<dbReference type="Proteomes" id="UP000095751">
    <property type="component" value="Unassembled WGS sequence"/>
</dbReference>
<dbReference type="AlphaFoldDB" id="A0A1E7FYZ1"/>
<evidence type="ECO:0000313" key="1">
    <source>
        <dbReference type="EMBL" id="OEU23334.1"/>
    </source>
</evidence>
<sequence length="170" mass="18835">MGVLTRKQYECLVDGNNSDAATTTTLQWIYIRMIAGMQDGVFPNSATFEGVCTNAVLALNDSMYGIGDSLDAKIPLAYAQFVQLLVDSLLFLSPFALYSELGMWSIPAVFLLNLFYGGMLDLSKILLFPLEESSDDFYKDTSVNMDIGVLIRESNVNSNRWKAGLETLPF</sequence>
<reference evidence="1 2" key="1">
    <citation type="submission" date="2016-09" db="EMBL/GenBank/DDBJ databases">
        <title>Extensive genetic diversity and differential bi-allelic expression allows diatom success in the polar Southern Ocean.</title>
        <authorList>
            <consortium name="DOE Joint Genome Institute"/>
            <person name="Mock T."/>
            <person name="Otillar R.P."/>
            <person name="Strauss J."/>
            <person name="Dupont C."/>
            <person name="Frickenhaus S."/>
            <person name="Maumus F."/>
            <person name="Mcmullan M."/>
            <person name="Sanges R."/>
            <person name="Schmutz J."/>
            <person name="Toseland A."/>
            <person name="Valas R."/>
            <person name="Veluchamy A."/>
            <person name="Ward B.J."/>
            <person name="Allen A."/>
            <person name="Barry K."/>
            <person name="Falciatore A."/>
            <person name="Ferrante M."/>
            <person name="Fortunato A.E."/>
            <person name="Gloeckner G."/>
            <person name="Gruber A."/>
            <person name="Hipkin R."/>
            <person name="Janech M."/>
            <person name="Kroth P."/>
            <person name="Leese F."/>
            <person name="Lindquist E."/>
            <person name="Lyon B.R."/>
            <person name="Martin J."/>
            <person name="Mayer C."/>
            <person name="Parker M."/>
            <person name="Quesneville H."/>
            <person name="Raymond J."/>
            <person name="Uhlig C."/>
            <person name="Valentin K.U."/>
            <person name="Worden A.Z."/>
            <person name="Armbrust E.V."/>
            <person name="Bowler C."/>
            <person name="Green B."/>
            <person name="Moulton V."/>
            <person name="Van Oosterhout C."/>
            <person name="Grigoriev I."/>
        </authorList>
    </citation>
    <scope>NUCLEOTIDE SEQUENCE [LARGE SCALE GENOMIC DNA]</scope>
    <source>
        <strain evidence="1 2">CCMP1102</strain>
    </source>
</reference>
<organism evidence="1 2">
    <name type="scientific">Fragilariopsis cylindrus CCMP1102</name>
    <dbReference type="NCBI Taxonomy" id="635003"/>
    <lineage>
        <taxon>Eukaryota</taxon>
        <taxon>Sar</taxon>
        <taxon>Stramenopiles</taxon>
        <taxon>Ochrophyta</taxon>
        <taxon>Bacillariophyta</taxon>
        <taxon>Bacillariophyceae</taxon>
        <taxon>Bacillariophycidae</taxon>
        <taxon>Bacillariales</taxon>
        <taxon>Bacillariaceae</taxon>
        <taxon>Fragilariopsis</taxon>
    </lineage>
</organism>
<dbReference type="EMBL" id="KV784353">
    <property type="protein sequence ID" value="OEU23334.1"/>
    <property type="molecule type" value="Genomic_DNA"/>
</dbReference>
<gene>
    <name evidence="1" type="ORF">FRACYDRAFT_216328</name>
</gene>
<name>A0A1E7FYZ1_9STRA</name>
<dbReference type="GO" id="GO:0005254">
    <property type="term" value="F:chloride channel activity"/>
    <property type="evidence" value="ECO:0007669"/>
    <property type="project" value="InterPro"/>
</dbReference>
<protein>
    <submittedName>
        <fullName evidence="1">Uncharacterized protein</fullName>
    </submittedName>
</protein>
<dbReference type="OrthoDB" id="417078at2759"/>
<dbReference type="InParanoid" id="A0A1E7FYZ1"/>
<proteinExistence type="predicted"/>
<evidence type="ECO:0000313" key="2">
    <source>
        <dbReference type="Proteomes" id="UP000095751"/>
    </source>
</evidence>
<dbReference type="KEGG" id="fcy:FRACYDRAFT_216328"/>